<dbReference type="InterPro" id="IPR017907">
    <property type="entry name" value="Znf_RING_CS"/>
</dbReference>
<dbReference type="InterPro" id="IPR014741">
    <property type="entry name" value="Adaptor_Cbl_EF_hand-like"/>
</dbReference>
<keyword evidence="3 12" id="KW-0808">Transferase</keyword>
<evidence type="ECO:0000256" key="4">
    <source>
        <dbReference type="ARBA" id="ARBA00022723"/>
    </source>
</evidence>
<dbReference type="InParanoid" id="G3VNM8"/>
<dbReference type="Pfam" id="PF13920">
    <property type="entry name" value="zf-C3HC4_3"/>
    <property type="match status" value="1"/>
</dbReference>
<dbReference type="Gene3D" id="3.30.40.10">
    <property type="entry name" value="Zinc/RING finger domain, C3HC4 (zinc finger)"/>
    <property type="match status" value="1"/>
</dbReference>
<dbReference type="PANTHER" id="PTHR23007:SF12">
    <property type="entry name" value="E3 UBIQUITIN-PROTEIN LIGASE CBL-C"/>
    <property type="match status" value="1"/>
</dbReference>
<dbReference type="FunCoup" id="G3VNM8">
    <property type="interactions" value="421"/>
</dbReference>
<gene>
    <name evidence="16" type="primary">CBLC</name>
</gene>
<dbReference type="STRING" id="9305.ENSSHAP00000004783"/>
<dbReference type="UniPathway" id="UPA00143"/>
<sequence>MAPRQSPTPGSPSGVQARFPRGASGLRAAPFCGQGTAVPGTPGVLPHACLHPPLPAHTLGRALPGLLPPGLLPMASIAGPGLSGGQRGEQKALAGAVKELEHLGSALGRGPRLEPGPPSLPDLLPQMARLLQRVAEARGQAPGGHREPGGAADFLAGFLTNLGQKAQQAAALVSAGAGEGPRHRRQLTKLALIFSHMHTELRALFPDGHYCGHSYQLSKPQAQDFWRTACGTRCVVPWEEFKKLLSSCHPVKPGPMAQALKSTIDLTVSGHVSVFEFDVFTRLFQPWASLLKNWTLLAVTHPGYMAFITYAEVKARLQTYLDKPGSYIFRLSCTRLGQWAIGYVSEDGQVLQTIPLNKPLFQALREGQKKGLYLYPDGKNVNPDLSELAKVMDHKHIEVSQDQFRLYCTMNSTFELCKICAERNKDTRLKPCGHLLCYPCLEGWQKSPGHTCPFCRHAIQGWEAVTIQPFPGDSQDQKHKETLIKVDSGDFPFEAPILPPRPDLSHGRDGDRGPLPTRTQEPGPRKPHPGNASLGPE</sequence>
<dbReference type="SUPFAM" id="SSF47473">
    <property type="entry name" value="EF-hand"/>
    <property type="match status" value="1"/>
</dbReference>
<dbReference type="Gene3D" id="1.10.238.10">
    <property type="entry name" value="EF-hand"/>
    <property type="match status" value="1"/>
</dbReference>
<evidence type="ECO:0000256" key="7">
    <source>
        <dbReference type="ARBA" id="ARBA00022833"/>
    </source>
</evidence>
<dbReference type="SUPFAM" id="SSF47668">
    <property type="entry name" value="N-terminal domain of cbl (N-cbl)"/>
    <property type="match status" value="1"/>
</dbReference>
<evidence type="ECO:0000256" key="8">
    <source>
        <dbReference type="ARBA" id="ARBA00022837"/>
    </source>
</evidence>
<evidence type="ECO:0000256" key="6">
    <source>
        <dbReference type="ARBA" id="ARBA00022786"/>
    </source>
</evidence>
<evidence type="ECO:0000256" key="10">
    <source>
        <dbReference type="ARBA" id="ARBA00023036"/>
    </source>
</evidence>
<reference evidence="16" key="2">
    <citation type="submission" date="2025-08" db="UniProtKB">
        <authorList>
            <consortium name="Ensembl"/>
        </authorList>
    </citation>
    <scope>IDENTIFICATION</scope>
</reference>
<dbReference type="GO" id="GO:0061630">
    <property type="term" value="F:ubiquitin protein ligase activity"/>
    <property type="evidence" value="ECO:0007669"/>
    <property type="project" value="UniProtKB-EC"/>
</dbReference>
<dbReference type="InterPro" id="IPR001841">
    <property type="entry name" value="Znf_RING"/>
</dbReference>
<comment type="catalytic activity">
    <reaction evidence="1 12">
        <text>S-ubiquitinyl-[E2 ubiquitin-conjugating enzyme]-L-cysteine + [acceptor protein]-L-lysine = [E2 ubiquitin-conjugating enzyme]-L-cysteine + N(6)-ubiquitinyl-[acceptor protein]-L-lysine.</text>
        <dbReference type="EC" id="2.3.2.27"/>
    </reaction>
</comment>
<dbReference type="FunFam" id="3.30.505.10:FF:000007">
    <property type="entry name" value="E3 ubiquitin-protein ligase CBL"/>
    <property type="match status" value="1"/>
</dbReference>
<accession>G3VNM8</accession>
<feature type="domain" description="Cbl-PTB" evidence="15">
    <location>
        <begin position="82"/>
        <end position="387"/>
    </location>
</feature>
<dbReference type="InterPro" id="IPR013083">
    <property type="entry name" value="Znf_RING/FYVE/PHD"/>
</dbReference>
<evidence type="ECO:0000256" key="5">
    <source>
        <dbReference type="ARBA" id="ARBA00022771"/>
    </source>
</evidence>
<dbReference type="GO" id="GO:0016567">
    <property type="term" value="P:protein ubiquitination"/>
    <property type="evidence" value="ECO:0007669"/>
    <property type="project" value="UniProtKB-UniPathway"/>
</dbReference>
<dbReference type="EC" id="2.3.2.27" evidence="12"/>
<feature type="domain" description="RING-type" evidence="14">
    <location>
        <begin position="417"/>
        <end position="456"/>
    </location>
</feature>
<evidence type="ECO:0000256" key="3">
    <source>
        <dbReference type="ARBA" id="ARBA00022679"/>
    </source>
</evidence>
<dbReference type="GO" id="GO:0017124">
    <property type="term" value="F:SH3 domain binding"/>
    <property type="evidence" value="ECO:0007669"/>
    <property type="project" value="UniProtKB-KW"/>
</dbReference>
<dbReference type="Ensembl" id="ENSSHAT00000004831.2">
    <property type="protein sequence ID" value="ENSSHAP00000004783.2"/>
    <property type="gene ID" value="ENSSHAG00000004198.2"/>
</dbReference>
<evidence type="ECO:0000256" key="1">
    <source>
        <dbReference type="ARBA" id="ARBA00000900"/>
    </source>
</evidence>
<dbReference type="GeneTree" id="ENSGT00940000162336"/>
<keyword evidence="17" id="KW-1185">Reference proteome</keyword>
<dbReference type="PROSITE" id="PS50089">
    <property type="entry name" value="ZF_RING_2"/>
    <property type="match status" value="1"/>
</dbReference>
<reference evidence="16" key="3">
    <citation type="submission" date="2025-09" db="UniProtKB">
        <authorList>
            <consortium name="Ensembl"/>
        </authorList>
    </citation>
    <scope>IDENTIFICATION</scope>
</reference>
<evidence type="ECO:0000259" key="14">
    <source>
        <dbReference type="PROSITE" id="PS50089"/>
    </source>
</evidence>
<dbReference type="Gene3D" id="3.30.505.10">
    <property type="entry name" value="SH2 domain"/>
    <property type="match status" value="1"/>
</dbReference>
<dbReference type="FunFam" id="1.10.238.10:FF:000182">
    <property type="entry name" value="E3 ubiquitin-protein ligase CBL-C"/>
    <property type="match status" value="1"/>
</dbReference>
<evidence type="ECO:0000256" key="9">
    <source>
        <dbReference type="ARBA" id="ARBA00022843"/>
    </source>
</evidence>
<keyword evidence="4 12" id="KW-0479">Metal-binding</keyword>
<dbReference type="InterPro" id="IPR024159">
    <property type="entry name" value="Cbl_PTB"/>
</dbReference>
<evidence type="ECO:0000313" key="17">
    <source>
        <dbReference type="Proteomes" id="UP000007648"/>
    </source>
</evidence>
<comment type="function">
    <text evidence="12">E3 ubiquitin-protein ligase which accepts ubiquitin from specific E2 ubiquitin-conjugating enzymes, and transfers it to substrates, generally promoting their degradation by the proteasome.</text>
</comment>
<comment type="domain">
    <text evidence="12">The N-terminus is composed of the phosphotyrosine binding (PTB) domain, a short linker region and the RING-type zinc finger. The PTB domain, which is also called TKB (tyrosine kinase binding) domain, is composed of three different subdomains: a four-helix bundle (4H), a calcium-binding EF hand and a divergent SH2 domain.</text>
</comment>
<dbReference type="GO" id="GO:0030971">
    <property type="term" value="F:receptor tyrosine kinase binding"/>
    <property type="evidence" value="ECO:0007669"/>
    <property type="project" value="TreeGrafter"/>
</dbReference>
<evidence type="ECO:0000259" key="15">
    <source>
        <dbReference type="PROSITE" id="PS51506"/>
    </source>
</evidence>
<dbReference type="SMART" id="SM00184">
    <property type="entry name" value="RING"/>
    <property type="match status" value="1"/>
</dbReference>
<dbReference type="SUPFAM" id="SSF55550">
    <property type="entry name" value="SH2 domain"/>
    <property type="match status" value="1"/>
</dbReference>
<dbReference type="Pfam" id="PF02761">
    <property type="entry name" value="Cbl_N2"/>
    <property type="match status" value="1"/>
</dbReference>
<dbReference type="Gene3D" id="1.20.930.20">
    <property type="entry name" value="Adaptor protein Cbl, N-terminal domain"/>
    <property type="match status" value="1"/>
</dbReference>
<dbReference type="KEGG" id="shr:100918278"/>
<comment type="pathway">
    <text evidence="12">Protein modification; protein ubiquitination.</text>
</comment>
<dbReference type="CTD" id="23624"/>
<evidence type="ECO:0000256" key="11">
    <source>
        <dbReference type="PROSITE-ProRule" id="PRU00175"/>
    </source>
</evidence>
<dbReference type="GO" id="GO:0005509">
    <property type="term" value="F:calcium ion binding"/>
    <property type="evidence" value="ECO:0007669"/>
    <property type="project" value="UniProtKB-UniRule"/>
</dbReference>
<feature type="region of interest" description="Disordered" evidence="13">
    <location>
        <begin position="488"/>
        <end position="537"/>
    </location>
</feature>
<dbReference type="SUPFAM" id="SSF57850">
    <property type="entry name" value="RING/U-box"/>
    <property type="match status" value="1"/>
</dbReference>
<keyword evidence="10" id="KW-0729">SH3-binding</keyword>
<keyword evidence="6 12" id="KW-0833">Ubl conjugation pathway</keyword>
<dbReference type="InterPro" id="IPR036860">
    <property type="entry name" value="SH2_dom_sf"/>
</dbReference>
<feature type="region of interest" description="Disordered" evidence="13">
    <location>
        <begin position="1"/>
        <end position="20"/>
    </location>
</feature>
<keyword evidence="2" id="KW-0597">Phosphoprotein</keyword>
<dbReference type="GO" id="GO:0023051">
    <property type="term" value="P:regulation of signaling"/>
    <property type="evidence" value="ECO:0007669"/>
    <property type="project" value="InterPro"/>
</dbReference>
<dbReference type="CDD" id="cd09920">
    <property type="entry name" value="SH2_Cbl-b_TKB"/>
    <property type="match status" value="1"/>
</dbReference>
<dbReference type="RefSeq" id="XP_031819097.1">
    <property type="nucleotide sequence ID" value="XM_031963237.1"/>
</dbReference>
<dbReference type="GO" id="GO:0005886">
    <property type="term" value="C:plasma membrane"/>
    <property type="evidence" value="ECO:0007669"/>
    <property type="project" value="TreeGrafter"/>
</dbReference>
<dbReference type="InterPro" id="IPR011992">
    <property type="entry name" value="EF-hand-dom_pair"/>
</dbReference>
<dbReference type="GO" id="GO:0008270">
    <property type="term" value="F:zinc ion binding"/>
    <property type="evidence" value="ECO:0007669"/>
    <property type="project" value="UniProtKB-KW"/>
</dbReference>
<name>G3VNM8_SARHA</name>
<dbReference type="InterPro" id="IPR014742">
    <property type="entry name" value="Adaptor_Cbl_SH2-like"/>
</dbReference>
<evidence type="ECO:0000313" key="16">
    <source>
        <dbReference type="Ensembl" id="ENSSHAP00000004783.2"/>
    </source>
</evidence>
<dbReference type="AlphaFoldDB" id="G3VNM8"/>
<evidence type="ECO:0000256" key="12">
    <source>
        <dbReference type="RuleBase" id="RU367001"/>
    </source>
</evidence>
<keyword evidence="9" id="KW-0832">Ubl conjugation</keyword>
<dbReference type="PROSITE" id="PS00518">
    <property type="entry name" value="ZF_RING_1"/>
    <property type="match status" value="1"/>
</dbReference>
<dbReference type="GO" id="GO:0045121">
    <property type="term" value="C:membrane raft"/>
    <property type="evidence" value="ECO:0007669"/>
    <property type="project" value="TreeGrafter"/>
</dbReference>
<dbReference type="PROSITE" id="PS51506">
    <property type="entry name" value="CBL_PTB"/>
    <property type="match status" value="1"/>
</dbReference>
<protein>
    <recommendedName>
        <fullName evidence="12">E3 ubiquitin-protein ligase CBL</fullName>
        <ecNumber evidence="12">2.3.2.27</ecNumber>
    </recommendedName>
</protein>
<dbReference type="PANTHER" id="PTHR23007">
    <property type="entry name" value="CBL"/>
    <property type="match status" value="1"/>
</dbReference>
<keyword evidence="8 12" id="KW-0106">Calcium</keyword>
<dbReference type="GeneID" id="100918278"/>
<dbReference type="InterPro" id="IPR024162">
    <property type="entry name" value="Adaptor_Cbl"/>
</dbReference>
<dbReference type="HOGENOM" id="CLU_013535_0_0_1"/>
<dbReference type="Pfam" id="PF02762">
    <property type="entry name" value="Cbl_N3"/>
    <property type="match status" value="1"/>
</dbReference>
<feature type="compositionally biased region" description="Basic and acidic residues" evidence="13">
    <location>
        <begin position="503"/>
        <end position="512"/>
    </location>
</feature>
<dbReference type="Pfam" id="PF02262">
    <property type="entry name" value="Cbl_N"/>
    <property type="match status" value="1"/>
</dbReference>
<evidence type="ECO:0000256" key="2">
    <source>
        <dbReference type="ARBA" id="ARBA00022553"/>
    </source>
</evidence>
<dbReference type="OrthoDB" id="7237699at2759"/>
<organism evidence="16 17">
    <name type="scientific">Sarcophilus harrisii</name>
    <name type="common">Tasmanian devil</name>
    <name type="synonym">Sarcophilus laniarius</name>
    <dbReference type="NCBI Taxonomy" id="9305"/>
    <lineage>
        <taxon>Eukaryota</taxon>
        <taxon>Metazoa</taxon>
        <taxon>Chordata</taxon>
        <taxon>Craniata</taxon>
        <taxon>Vertebrata</taxon>
        <taxon>Euteleostomi</taxon>
        <taxon>Mammalia</taxon>
        <taxon>Metatheria</taxon>
        <taxon>Dasyuromorphia</taxon>
        <taxon>Dasyuridae</taxon>
        <taxon>Sarcophilus</taxon>
    </lineage>
</organism>
<proteinExistence type="predicted"/>
<dbReference type="InterPro" id="IPR003153">
    <property type="entry name" value="Adaptor_Cbl_N_hlx"/>
</dbReference>
<dbReference type="GO" id="GO:0007166">
    <property type="term" value="P:cell surface receptor signaling pathway"/>
    <property type="evidence" value="ECO:0007669"/>
    <property type="project" value="InterPro"/>
</dbReference>
<evidence type="ECO:0000256" key="13">
    <source>
        <dbReference type="SAM" id="MobiDB-lite"/>
    </source>
</evidence>
<dbReference type="eggNOG" id="KOG1785">
    <property type="taxonomic scope" value="Eukaryota"/>
</dbReference>
<dbReference type="GO" id="GO:0001784">
    <property type="term" value="F:phosphotyrosine residue binding"/>
    <property type="evidence" value="ECO:0007669"/>
    <property type="project" value="UniProtKB-UniRule"/>
</dbReference>
<dbReference type="InterPro" id="IPR036537">
    <property type="entry name" value="Adaptor_Cbl_N_dom_sf"/>
</dbReference>
<keyword evidence="7 12" id="KW-0862">Zinc</keyword>
<keyword evidence="5 11" id="KW-0863">Zinc-finger</keyword>
<feature type="compositionally biased region" description="Polar residues" evidence="13">
    <location>
        <begin position="1"/>
        <end position="14"/>
    </location>
</feature>
<dbReference type="Proteomes" id="UP000007648">
    <property type="component" value="Unassembled WGS sequence"/>
</dbReference>
<dbReference type="FunFam" id="3.30.40.10:FF:000015">
    <property type="entry name" value="E3 ubiquitin-protein ligase CBL"/>
    <property type="match status" value="1"/>
</dbReference>
<reference evidence="16 17" key="1">
    <citation type="journal article" date="2011" name="Proc. Natl. Acad. Sci. U.S.A.">
        <title>Genetic diversity and population structure of the endangered marsupial Sarcophilus harrisii (Tasmanian devil).</title>
        <authorList>
            <person name="Miller W."/>
            <person name="Hayes V.M."/>
            <person name="Ratan A."/>
            <person name="Petersen D.C."/>
            <person name="Wittekindt N.E."/>
            <person name="Miller J."/>
            <person name="Walenz B."/>
            <person name="Knight J."/>
            <person name="Qi J."/>
            <person name="Zhao F."/>
            <person name="Wang Q."/>
            <person name="Bedoya-Reina O.C."/>
            <person name="Katiyar N."/>
            <person name="Tomsho L.P."/>
            <person name="Kasson L.M."/>
            <person name="Hardie R.A."/>
            <person name="Woodbridge P."/>
            <person name="Tindall E.A."/>
            <person name="Bertelsen M.F."/>
            <person name="Dixon D."/>
            <person name="Pyecroft S."/>
            <person name="Helgen K.M."/>
            <person name="Lesk A.M."/>
            <person name="Pringle T.H."/>
            <person name="Patterson N."/>
            <person name="Zhang Y."/>
            <person name="Kreiss A."/>
            <person name="Woods G.M."/>
            <person name="Jones M.E."/>
            <person name="Schuster S.C."/>
        </authorList>
    </citation>
    <scope>NUCLEOTIDE SEQUENCE [LARGE SCALE GENOMIC DNA]</scope>
</reference>